<accession>A0A8H6Y1R5</accession>
<comment type="caution">
    <text evidence="3">The sequence shown here is derived from an EMBL/GenBank/DDBJ whole genome shotgun (WGS) entry which is preliminary data.</text>
</comment>
<dbReference type="AlphaFoldDB" id="A0A8H6Y1R5"/>
<name>A0A8H6Y1R5_9AGAR</name>
<feature type="domain" description="DUF6533" evidence="2">
    <location>
        <begin position="25"/>
        <end position="56"/>
    </location>
</feature>
<dbReference type="EMBL" id="JACAZH010000014">
    <property type="protein sequence ID" value="KAF7350819.1"/>
    <property type="molecule type" value="Genomic_DNA"/>
</dbReference>
<keyword evidence="1" id="KW-1133">Transmembrane helix</keyword>
<keyword evidence="1" id="KW-0472">Membrane</keyword>
<keyword evidence="1" id="KW-0812">Transmembrane</keyword>
<proteinExistence type="predicted"/>
<protein>
    <recommendedName>
        <fullName evidence="2">DUF6533 domain-containing protein</fullName>
    </recommendedName>
</protein>
<feature type="transmembrane region" description="Helical" evidence="1">
    <location>
        <begin position="107"/>
        <end position="126"/>
    </location>
</feature>
<sequence>MSAGIAALILYESGHQFTSTWVLIPFCILCYDHLLTLDTEINFVWKRPKRLSFFLFYYPPIYCSYEQHWCHTFNFLKKGLTIVQNVLVGYMFGLRVYAMYNFSWKIVLFLCVAASTTIGLAAWSTASETIITINVPSGCDLPISTQSAHRMAAAWESQFLCDVSIFVFTVWRSFQQPFKISGSIMTYMARDGTLYFAAMALVNLVNILNFYLGDVTPFIHATIVRTKDKPTAVDRRKPVVVYIDLIHDVDASLDAQFAQAGGCWHPH</sequence>
<evidence type="ECO:0000313" key="4">
    <source>
        <dbReference type="Proteomes" id="UP000623467"/>
    </source>
</evidence>
<reference evidence="3" key="1">
    <citation type="submission" date="2020-05" db="EMBL/GenBank/DDBJ databases">
        <title>Mycena genomes resolve the evolution of fungal bioluminescence.</title>
        <authorList>
            <person name="Tsai I.J."/>
        </authorList>
    </citation>
    <scope>NUCLEOTIDE SEQUENCE</scope>
    <source>
        <strain evidence="3">160909Yilan</strain>
    </source>
</reference>
<dbReference type="OrthoDB" id="2686513at2759"/>
<dbReference type="Proteomes" id="UP000623467">
    <property type="component" value="Unassembled WGS sequence"/>
</dbReference>
<dbReference type="InterPro" id="IPR045340">
    <property type="entry name" value="DUF6533"/>
</dbReference>
<keyword evidence="4" id="KW-1185">Reference proteome</keyword>
<dbReference type="Pfam" id="PF20151">
    <property type="entry name" value="DUF6533"/>
    <property type="match status" value="1"/>
</dbReference>
<evidence type="ECO:0000313" key="3">
    <source>
        <dbReference type="EMBL" id="KAF7350819.1"/>
    </source>
</evidence>
<feature type="transmembrane region" description="Helical" evidence="1">
    <location>
        <begin position="192"/>
        <end position="212"/>
    </location>
</feature>
<gene>
    <name evidence="3" type="ORF">MSAN_01643700</name>
</gene>
<evidence type="ECO:0000259" key="2">
    <source>
        <dbReference type="Pfam" id="PF20151"/>
    </source>
</evidence>
<evidence type="ECO:0000256" key="1">
    <source>
        <dbReference type="SAM" id="Phobius"/>
    </source>
</evidence>
<organism evidence="3 4">
    <name type="scientific">Mycena sanguinolenta</name>
    <dbReference type="NCBI Taxonomy" id="230812"/>
    <lineage>
        <taxon>Eukaryota</taxon>
        <taxon>Fungi</taxon>
        <taxon>Dikarya</taxon>
        <taxon>Basidiomycota</taxon>
        <taxon>Agaricomycotina</taxon>
        <taxon>Agaricomycetes</taxon>
        <taxon>Agaricomycetidae</taxon>
        <taxon>Agaricales</taxon>
        <taxon>Marasmiineae</taxon>
        <taxon>Mycenaceae</taxon>
        <taxon>Mycena</taxon>
    </lineage>
</organism>